<dbReference type="PANTHER" id="PTHR10026">
    <property type="entry name" value="CYCLIN"/>
    <property type="match status" value="1"/>
</dbReference>
<feature type="compositionally biased region" description="Basic and acidic residues" evidence="4">
    <location>
        <begin position="461"/>
        <end position="501"/>
    </location>
</feature>
<dbReference type="GO" id="GO:0006357">
    <property type="term" value="P:regulation of transcription by RNA polymerase II"/>
    <property type="evidence" value="ECO:0007669"/>
    <property type="project" value="InterPro"/>
</dbReference>
<dbReference type="Pfam" id="PF00134">
    <property type="entry name" value="Cyclin_N"/>
    <property type="match status" value="1"/>
</dbReference>
<evidence type="ECO:0000256" key="1">
    <source>
        <dbReference type="ARBA" id="ARBA00008638"/>
    </source>
</evidence>
<dbReference type="InterPro" id="IPR013763">
    <property type="entry name" value="Cyclin-like_dom"/>
</dbReference>
<evidence type="ECO:0000313" key="6">
    <source>
        <dbReference type="EMBL" id="CAI6232679.1"/>
    </source>
</evidence>
<dbReference type="InterPro" id="IPR036915">
    <property type="entry name" value="Cyclin-like_sf"/>
</dbReference>
<keyword evidence="3" id="KW-0195">Cyclin</keyword>
<dbReference type="OrthoDB" id="4951845at2759"/>
<dbReference type="AlphaFoldDB" id="A0A9W4XNZ6"/>
<feature type="domain" description="Cyclin-like" evidence="5">
    <location>
        <begin position="123"/>
        <end position="222"/>
    </location>
</feature>
<feature type="compositionally biased region" description="Polar residues" evidence="4">
    <location>
        <begin position="396"/>
        <end position="408"/>
    </location>
</feature>
<feature type="region of interest" description="Disordered" evidence="4">
    <location>
        <begin position="367"/>
        <end position="418"/>
    </location>
</feature>
<accession>A0A9W4XNZ6</accession>
<dbReference type="EMBL" id="CAOQHR010000001">
    <property type="protein sequence ID" value="CAI6232679.1"/>
    <property type="molecule type" value="Genomic_DNA"/>
</dbReference>
<comment type="caution">
    <text evidence="6">The sequence shown here is derived from an EMBL/GenBank/DDBJ whole genome shotgun (WGS) entry which is preliminary data.</text>
</comment>
<sequence length="501" mass="56472">MHTQLCRATIPLQSSSLENFWYLSSGHPSYPDAIYRSFHLVHSTTTSASKLHAWPSAHAIMAPTTSPTDAPTHPASKDGRIGPHPSYIEVAKPYLLQSAIQKCLTDLAMSDAKEDAARLQGVAYIDQVRRALQLPVRTFNTAVVYYHKFRLLHPDHEYNYADAAAAALFTACKIEDTLKKSREILAAYWNLKVGVGEQASSDDPRFEKHVRIILGLERLMLESAGFDFRSRHPQKLIVKLARVMGFSLNGSANLAWNLSIDMYRTFAPLKQTVSTMAIACLELAAMLYGMNMDTIVDTGAAKYKKWNTSRAEIMETLLDLLDLYTHYRSSTFVGPLYTLETFINLRIGLNQEASSTNIPRFATYASDSTAATSDSQTPSHPTNGASKPRNGFDANSPHTPITPGQISPGTVAPPSAIGIRGQNGTVRFMLSAQRAKEENAVVNSYWKVEEEEYEEVVTIDPGRERERDRDWGRDRERERDRDRDREWERERERERDRGRVR</sequence>
<dbReference type="FunFam" id="1.10.472.10:FF:000101">
    <property type="entry name" value="Cyclin, putative"/>
    <property type="match status" value="1"/>
</dbReference>
<feature type="region of interest" description="Disordered" evidence="4">
    <location>
        <begin position="62"/>
        <end position="82"/>
    </location>
</feature>
<evidence type="ECO:0000256" key="2">
    <source>
        <dbReference type="ARBA" id="ARBA00014912"/>
    </source>
</evidence>
<keyword evidence="7" id="KW-1185">Reference proteome</keyword>
<evidence type="ECO:0000313" key="7">
    <source>
        <dbReference type="Proteomes" id="UP001152607"/>
    </source>
</evidence>
<organism evidence="6 7">
    <name type="scientific">Periconia digitata</name>
    <dbReference type="NCBI Taxonomy" id="1303443"/>
    <lineage>
        <taxon>Eukaryota</taxon>
        <taxon>Fungi</taxon>
        <taxon>Dikarya</taxon>
        <taxon>Ascomycota</taxon>
        <taxon>Pezizomycotina</taxon>
        <taxon>Dothideomycetes</taxon>
        <taxon>Pleosporomycetidae</taxon>
        <taxon>Pleosporales</taxon>
        <taxon>Massarineae</taxon>
        <taxon>Periconiaceae</taxon>
        <taxon>Periconia</taxon>
    </lineage>
</organism>
<comment type="similarity">
    <text evidence="1">Belongs to the cyclin family. Cyclin C subfamily.</text>
</comment>
<protein>
    <recommendedName>
        <fullName evidence="2">RNA polymerase II holoenzyme cyclin-like subunit</fullName>
    </recommendedName>
</protein>
<dbReference type="GO" id="GO:0016538">
    <property type="term" value="F:cyclin-dependent protein serine/threonine kinase regulator activity"/>
    <property type="evidence" value="ECO:0007669"/>
    <property type="project" value="InterPro"/>
</dbReference>
<feature type="domain" description="Cyclin-like" evidence="5">
    <location>
        <begin position="235"/>
        <end position="322"/>
    </location>
</feature>
<evidence type="ECO:0000256" key="3">
    <source>
        <dbReference type="RuleBase" id="RU000383"/>
    </source>
</evidence>
<reference evidence="6" key="1">
    <citation type="submission" date="2023-01" db="EMBL/GenBank/DDBJ databases">
        <authorList>
            <person name="Van Ghelder C."/>
            <person name="Rancurel C."/>
        </authorList>
    </citation>
    <scope>NUCLEOTIDE SEQUENCE</scope>
    <source>
        <strain evidence="6">CNCM I-4278</strain>
    </source>
</reference>
<dbReference type="Gene3D" id="1.10.472.10">
    <property type="entry name" value="Cyclin-like"/>
    <property type="match status" value="2"/>
</dbReference>
<evidence type="ECO:0000256" key="4">
    <source>
        <dbReference type="SAM" id="MobiDB-lite"/>
    </source>
</evidence>
<dbReference type="InterPro" id="IPR006671">
    <property type="entry name" value="Cyclin_N"/>
</dbReference>
<feature type="compositionally biased region" description="Low complexity" evidence="4">
    <location>
        <begin position="367"/>
        <end position="377"/>
    </location>
</feature>
<name>A0A9W4XNZ6_9PLEO</name>
<dbReference type="SMART" id="SM00385">
    <property type="entry name" value="CYCLIN"/>
    <property type="match status" value="2"/>
</dbReference>
<gene>
    <name evidence="6" type="ORF">PDIGIT_LOCUS279</name>
</gene>
<proteinExistence type="inferred from homology"/>
<dbReference type="InterPro" id="IPR043198">
    <property type="entry name" value="Cyclin/Ssn8"/>
</dbReference>
<dbReference type="CDD" id="cd20546">
    <property type="entry name" value="CYCLIN_SpCG1C_ScCTK2-like_rpt2"/>
    <property type="match status" value="1"/>
</dbReference>
<evidence type="ECO:0000259" key="5">
    <source>
        <dbReference type="SMART" id="SM00385"/>
    </source>
</evidence>
<dbReference type="Proteomes" id="UP001152607">
    <property type="component" value="Unassembled WGS sequence"/>
</dbReference>
<dbReference type="SUPFAM" id="SSF47954">
    <property type="entry name" value="Cyclin-like"/>
    <property type="match status" value="2"/>
</dbReference>
<feature type="region of interest" description="Disordered" evidence="4">
    <location>
        <begin position="451"/>
        <end position="501"/>
    </location>
</feature>